<evidence type="ECO:0000259" key="1">
    <source>
        <dbReference type="Pfam" id="PF00814"/>
    </source>
</evidence>
<keyword evidence="2" id="KW-0808">Transferase</keyword>
<gene>
    <name evidence="2" type="primary">tsaB</name>
    <name evidence="2" type="ORF">DXA50_03670</name>
</gene>
<dbReference type="GO" id="GO:0005829">
    <property type="term" value="C:cytosol"/>
    <property type="evidence" value="ECO:0007669"/>
    <property type="project" value="TreeGrafter"/>
</dbReference>
<dbReference type="RefSeq" id="WP_117774728.1">
    <property type="nucleotide sequence ID" value="NZ_CAUEFF010000019.1"/>
</dbReference>
<dbReference type="PANTHER" id="PTHR11735:SF11">
    <property type="entry name" value="TRNA THREONYLCARBAMOYLADENOSINE BIOSYNTHESIS PROTEIN TSAB"/>
    <property type="match status" value="1"/>
</dbReference>
<dbReference type="SUPFAM" id="SSF53067">
    <property type="entry name" value="Actin-like ATPase domain"/>
    <property type="match status" value="2"/>
</dbReference>
<name>A0A413ISF4_9BACT</name>
<comment type="caution">
    <text evidence="2">The sequence shown here is derived from an EMBL/GenBank/DDBJ whole genome shotgun (WGS) entry which is preliminary data.</text>
</comment>
<dbReference type="InterPro" id="IPR000905">
    <property type="entry name" value="Gcp-like_dom"/>
</dbReference>
<evidence type="ECO:0000313" key="3">
    <source>
        <dbReference type="Proteomes" id="UP000286063"/>
    </source>
</evidence>
<dbReference type="PANTHER" id="PTHR11735">
    <property type="entry name" value="TRNA N6-ADENOSINE THREONYLCARBAMOYLTRANSFERASE"/>
    <property type="match status" value="1"/>
</dbReference>
<dbReference type="GO" id="GO:0002949">
    <property type="term" value="P:tRNA threonylcarbamoyladenosine modification"/>
    <property type="evidence" value="ECO:0007669"/>
    <property type="project" value="InterPro"/>
</dbReference>
<dbReference type="AlphaFoldDB" id="A0A413ISF4"/>
<evidence type="ECO:0000313" key="2">
    <source>
        <dbReference type="EMBL" id="RGY20511.1"/>
    </source>
</evidence>
<dbReference type="OrthoDB" id="9784166at2"/>
<dbReference type="EMBL" id="QSCR01000003">
    <property type="protein sequence ID" value="RGY20511.1"/>
    <property type="molecule type" value="Genomic_DNA"/>
</dbReference>
<organism evidence="2 3">
    <name type="scientific">Butyricimonas virosa</name>
    <dbReference type="NCBI Taxonomy" id="544645"/>
    <lineage>
        <taxon>Bacteria</taxon>
        <taxon>Pseudomonadati</taxon>
        <taxon>Bacteroidota</taxon>
        <taxon>Bacteroidia</taxon>
        <taxon>Bacteroidales</taxon>
        <taxon>Odoribacteraceae</taxon>
        <taxon>Butyricimonas</taxon>
    </lineage>
</organism>
<proteinExistence type="predicted"/>
<dbReference type="NCBIfam" id="TIGR03725">
    <property type="entry name" value="T6A_YeaZ"/>
    <property type="match status" value="1"/>
</dbReference>
<dbReference type="Proteomes" id="UP000286063">
    <property type="component" value="Unassembled WGS sequence"/>
</dbReference>
<dbReference type="InterPro" id="IPR022496">
    <property type="entry name" value="T6A_TsaB"/>
</dbReference>
<dbReference type="Pfam" id="PF00814">
    <property type="entry name" value="TsaD"/>
    <property type="match status" value="1"/>
</dbReference>
<reference evidence="2 3" key="1">
    <citation type="submission" date="2018-08" db="EMBL/GenBank/DDBJ databases">
        <title>A genome reference for cultivated species of the human gut microbiota.</title>
        <authorList>
            <person name="Zou Y."/>
            <person name="Xue W."/>
            <person name="Luo G."/>
        </authorList>
    </citation>
    <scope>NUCLEOTIDE SEQUENCE [LARGE SCALE GENOMIC DNA]</scope>
    <source>
        <strain evidence="2 3">OF02-7</strain>
    </source>
</reference>
<protein>
    <submittedName>
        <fullName evidence="2">tRNA (Adenosine(37)-N6)-threonylcarbamoyltransferase complex dimerization subunit type 1 TsaB</fullName>
    </submittedName>
</protein>
<accession>A0A413ISF4</accession>
<dbReference type="InterPro" id="IPR043129">
    <property type="entry name" value="ATPase_NBD"/>
</dbReference>
<sequence>MALILNIDTSTDVCSVAIARDGNLIALKENDEGFNHSTLLGVYVDDLLKENDLTANDLDAVAVSMGPGSYTGLRIGVSLAKGICFGAGKPLIAVSTLVALANAVAQREGEEFFYCPMIDARRMEVYTAIYDREGNVVRDIHAEVIEENSFADLLSARKVLFFGNGSDKVKEVLKHPNAVFINGVSTSAANMIGLAQQQFEIGKFEDVAYFEPFYLKDFVATVPKRKVL</sequence>
<dbReference type="GO" id="GO:0016740">
    <property type="term" value="F:transferase activity"/>
    <property type="evidence" value="ECO:0007669"/>
    <property type="project" value="UniProtKB-KW"/>
</dbReference>
<dbReference type="CDD" id="cd24032">
    <property type="entry name" value="ASKHA_NBD_TsaB"/>
    <property type="match status" value="1"/>
</dbReference>
<dbReference type="Gene3D" id="3.30.420.40">
    <property type="match status" value="2"/>
</dbReference>
<feature type="domain" description="Gcp-like" evidence="1">
    <location>
        <begin position="35"/>
        <end position="208"/>
    </location>
</feature>